<dbReference type="GeneID" id="37070030"/>
<organism evidence="1 2">
    <name type="scientific">Aspergillus heteromorphus CBS 117.55</name>
    <dbReference type="NCBI Taxonomy" id="1448321"/>
    <lineage>
        <taxon>Eukaryota</taxon>
        <taxon>Fungi</taxon>
        <taxon>Dikarya</taxon>
        <taxon>Ascomycota</taxon>
        <taxon>Pezizomycotina</taxon>
        <taxon>Eurotiomycetes</taxon>
        <taxon>Eurotiomycetidae</taxon>
        <taxon>Eurotiales</taxon>
        <taxon>Aspergillaceae</taxon>
        <taxon>Aspergillus</taxon>
        <taxon>Aspergillus subgen. Circumdati</taxon>
    </lineage>
</organism>
<dbReference type="RefSeq" id="XP_025402928.1">
    <property type="nucleotide sequence ID" value="XM_025547793.1"/>
</dbReference>
<dbReference type="AlphaFoldDB" id="A0A317WXW4"/>
<sequence length="377" mass="42227">MDPSTPRPLKHAFDAVTAGAPAREHTTFHFLASSIPGFEASHTLDPQEHKVPWKTAFPASLQSKHWAAAEESARELMQAILAAKAADEQGVLPREWHADTDEASKKEIELVDTAVAAPINMFPAASEERMRIMAKANLLIFMHDDVIESHISDVGNTIIDDALADWNTDASVPDDWRNQLFRSLVREAVASDAQNGRELVEGMLTWVRHTRSKPMRELAFDSWDEYLQYRAGDSAVEFCTAAVKFTCDVKITPEEMKPLEHLHKLWIAHFALTNDLHSYHKEILETQESGTALVNGIAVLQRILRVSAHGARRVLREILNDVEHQIDREYAALQAAGLNEQQERMVRGMIVCLAGNALHSATTYRYARAVPGSERKD</sequence>
<evidence type="ECO:0000313" key="2">
    <source>
        <dbReference type="Proteomes" id="UP000247233"/>
    </source>
</evidence>
<dbReference type="SUPFAM" id="SSF48576">
    <property type="entry name" value="Terpenoid synthases"/>
    <property type="match status" value="1"/>
</dbReference>
<accession>A0A317WXW4</accession>
<protein>
    <submittedName>
        <fullName evidence="1">Terpenoid synthase</fullName>
    </submittedName>
</protein>
<proteinExistence type="predicted"/>
<reference evidence="1 2" key="1">
    <citation type="submission" date="2016-12" db="EMBL/GenBank/DDBJ databases">
        <title>The genomes of Aspergillus section Nigri reveals drivers in fungal speciation.</title>
        <authorList>
            <consortium name="DOE Joint Genome Institute"/>
            <person name="Vesth T.C."/>
            <person name="Nybo J."/>
            <person name="Theobald S."/>
            <person name="Brandl J."/>
            <person name="Frisvad J.C."/>
            <person name="Nielsen K.F."/>
            <person name="Lyhne E.K."/>
            <person name="Kogle M.E."/>
            <person name="Kuo A."/>
            <person name="Riley R."/>
            <person name="Clum A."/>
            <person name="Nolan M."/>
            <person name="Lipzen A."/>
            <person name="Salamov A."/>
            <person name="Henrissat B."/>
            <person name="Wiebenga A."/>
            <person name="De Vries R.P."/>
            <person name="Grigoriev I.V."/>
            <person name="Mortensen U.H."/>
            <person name="Andersen M.R."/>
            <person name="Baker S.E."/>
        </authorList>
    </citation>
    <scope>NUCLEOTIDE SEQUENCE [LARGE SCALE GENOMIC DNA]</scope>
    <source>
        <strain evidence="1 2">CBS 117.55</strain>
    </source>
</reference>
<dbReference type="VEuPathDB" id="FungiDB:BO70DRAFT_426484"/>
<name>A0A317WXW4_9EURO</name>
<evidence type="ECO:0000313" key="1">
    <source>
        <dbReference type="EMBL" id="PWY90097.1"/>
    </source>
</evidence>
<gene>
    <name evidence="1" type="ORF">BO70DRAFT_426484</name>
</gene>
<dbReference type="Pfam" id="PF19086">
    <property type="entry name" value="Terpene_syn_C_2"/>
    <property type="match status" value="1"/>
</dbReference>
<dbReference type="Proteomes" id="UP000247233">
    <property type="component" value="Unassembled WGS sequence"/>
</dbReference>
<keyword evidence="2" id="KW-1185">Reference proteome</keyword>
<dbReference type="EMBL" id="MSFL01000003">
    <property type="protein sequence ID" value="PWY90097.1"/>
    <property type="molecule type" value="Genomic_DNA"/>
</dbReference>
<dbReference type="Gene3D" id="1.10.600.10">
    <property type="entry name" value="Farnesyl Diphosphate Synthase"/>
    <property type="match status" value="1"/>
</dbReference>
<comment type="caution">
    <text evidence="1">The sequence shown here is derived from an EMBL/GenBank/DDBJ whole genome shotgun (WGS) entry which is preliminary data.</text>
</comment>
<dbReference type="InterPro" id="IPR008949">
    <property type="entry name" value="Isoprenoid_synthase_dom_sf"/>
</dbReference>
<dbReference type="OrthoDB" id="3004402at2759"/>